<dbReference type="OrthoDB" id="9799565at2"/>
<dbReference type="STRING" id="207949.RED65_00615"/>
<feature type="transmembrane region" description="Helical" evidence="1">
    <location>
        <begin position="45"/>
        <end position="64"/>
    </location>
</feature>
<dbReference type="Pfam" id="PF11391">
    <property type="entry name" value="DUF2798"/>
    <property type="match status" value="1"/>
</dbReference>
<protein>
    <recommendedName>
        <fullName evidence="4">DUF2798 domain-containing protein</fullName>
    </recommendedName>
</protein>
<evidence type="ECO:0008006" key="4">
    <source>
        <dbReference type="Google" id="ProtNLM"/>
    </source>
</evidence>
<keyword evidence="3" id="KW-1185">Reference proteome</keyword>
<feature type="transmembrane region" description="Helical" evidence="1">
    <location>
        <begin position="9"/>
        <end position="33"/>
    </location>
</feature>
<dbReference type="EMBL" id="AAQH01000002">
    <property type="protein sequence ID" value="EAT13217.1"/>
    <property type="molecule type" value="Genomic_DNA"/>
</dbReference>
<dbReference type="AlphaFoldDB" id="Q1N561"/>
<sequence length="73" mass="8228">MIPAKYQRFVFAFFMALFMSGFMSLVISVFNVGFVADIGVIWLKAWSFAFVVAFPTVIFVAPIVQKITARLVN</sequence>
<dbReference type="InterPro" id="IPR021529">
    <property type="entry name" value="DUF2798"/>
</dbReference>
<keyword evidence="1" id="KW-0812">Transmembrane</keyword>
<organism evidence="2 3">
    <name type="scientific">Bermanella marisrubri</name>
    <dbReference type="NCBI Taxonomy" id="207949"/>
    <lineage>
        <taxon>Bacteria</taxon>
        <taxon>Pseudomonadati</taxon>
        <taxon>Pseudomonadota</taxon>
        <taxon>Gammaproteobacteria</taxon>
        <taxon>Oceanospirillales</taxon>
        <taxon>Oceanospirillaceae</taxon>
        <taxon>Bermanella</taxon>
    </lineage>
</organism>
<accession>Q1N561</accession>
<comment type="caution">
    <text evidence="2">The sequence shown here is derived from an EMBL/GenBank/DDBJ whole genome shotgun (WGS) entry which is preliminary data.</text>
</comment>
<proteinExistence type="predicted"/>
<evidence type="ECO:0000313" key="2">
    <source>
        <dbReference type="EMBL" id="EAT13217.1"/>
    </source>
</evidence>
<dbReference type="RefSeq" id="WP_007017601.1">
    <property type="nucleotide sequence ID" value="NZ_CH724114.1"/>
</dbReference>
<evidence type="ECO:0000313" key="3">
    <source>
        <dbReference type="Proteomes" id="UP000004263"/>
    </source>
</evidence>
<dbReference type="HOGENOM" id="CLU_173298_4_2_6"/>
<reference evidence="2 3" key="1">
    <citation type="submission" date="2006-03" db="EMBL/GenBank/DDBJ databases">
        <authorList>
            <person name="Pinhassi J."/>
            <person name="Pedros-Alio C."/>
            <person name="Ferriera S."/>
            <person name="Johnson J."/>
            <person name="Kravitz S."/>
            <person name="Halpern A."/>
            <person name="Remington K."/>
            <person name="Beeson K."/>
            <person name="Tran B."/>
            <person name="Rogers Y.-H."/>
            <person name="Friedman R."/>
            <person name="Venter J.C."/>
        </authorList>
    </citation>
    <scope>NUCLEOTIDE SEQUENCE [LARGE SCALE GENOMIC DNA]</scope>
    <source>
        <strain evidence="2 3">RED65</strain>
    </source>
</reference>
<dbReference type="Proteomes" id="UP000004263">
    <property type="component" value="Unassembled WGS sequence"/>
</dbReference>
<gene>
    <name evidence="2" type="ORF">RED65_00615</name>
</gene>
<keyword evidence="1" id="KW-1133">Transmembrane helix</keyword>
<name>Q1N561_9GAMM</name>
<keyword evidence="1" id="KW-0472">Membrane</keyword>
<evidence type="ECO:0000256" key="1">
    <source>
        <dbReference type="SAM" id="Phobius"/>
    </source>
</evidence>